<evidence type="ECO:0000313" key="2">
    <source>
        <dbReference type="EMBL" id="SUZ59449.1"/>
    </source>
</evidence>
<dbReference type="CDD" id="cd06587">
    <property type="entry name" value="VOC"/>
    <property type="match status" value="1"/>
</dbReference>
<dbReference type="Gene3D" id="3.10.180.10">
    <property type="entry name" value="2,3-Dihydroxybiphenyl 1,2-Dioxygenase, domain 1"/>
    <property type="match status" value="1"/>
</dbReference>
<sequence length="177" mass="19393">MDFGDLTVHIAVQGQGLPECQKIRGEEKAMIEVTNVDHLGIRVTNETGSIAFYEQLGFKVERRADGDTVTILRNSHGIELNLVYNGVDLTGGKNILMDVPEKHTGYTHMALNVGSISKALYALREQNIAISQGPVSFGRSDAASVFIRDPDRNVIELRGNIAPGEQIEGLERYDPDA</sequence>
<proteinExistence type="predicted"/>
<accession>A0A381NZ40</accession>
<reference evidence="2" key="1">
    <citation type="submission" date="2018-05" db="EMBL/GenBank/DDBJ databases">
        <authorList>
            <person name="Lanie J.A."/>
            <person name="Ng W.-L."/>
            <person name="Kazmierczak K.M."/>
            <person name="Andrzejewski T.M."/>
            <person name="Davidsen T.M."/>
            <person name="Wayne K.J."/>
            <person name="Tettelin H."/>
            <person name="Glass J.I."/>
            <person name="Rusch D."/>
            <person name="Podicherti R."/>
            <person name="Tsui H.-C.T."/>
            <person name="Winkler M.E."/>
        </authorList>
    </citation>
    <scope>NUCLEOTIDE SEQUENCE</scope>
</reference>
<protein>
    <recommendedName>
        <fullName evidence="1">VOC domain-containing protein</fullName>
    </recommendedName>
</protein>
<name>A0A381NZ40_9ZZZZ</name>
<dbReference type="InterPro" id="IPR029068">
    <property type="entry name" value="Glyas_Bleomycin-R_OHBP_Dase"/>
</dbReference>
<evidence type="ECO:0000259" key="1">
    <source>
        <dbReference type="PROSITE" id="PS51819"/>
    </source>
</evidence>
<dbReference type="InterPro" id="IPR037523">
    <property type="entry name" value="VOC_core"/>
</dbReference>
<gene>
    <name evidence="2" type="ORF">METZ01_LOCUS12303</name>
</gene>
<feature type="domain" description="VOC" evidence="1">
    <location>
        <begin position="35"/>
        <end position="160"/>
    </location>
</feature>
<dbReference type="AlphaFoldDB" id="A0A381NZ40"/>
<dbReference type="SUPFAM" id="SSF54593">
    <property type="entry name" value="Glyoxalase/Bleomycin resistance protein/Dihydroxybiphenyl dioxygenase"/>
    <property type="match status" value="1"/>
</dbReference>
<dbReference type="EMBL" id="UINC01000678">
    <property type="protein sequence ID" value="SUZ59449.1"/>
    <property type="molecule type" value="Genomic_DNA"/>
</dbReference>
<dbReference type="InterPro" id="IPR004360">
    <property type="entry name" value="Glyas_Fos-R_dOase_dom"/>
</dbReference>
<dbReference type="PROSITE" id="PS51819">
    <property type="entry name" value="VOC"/>
    <property type="match status" value="1"/>
</dbReference>
<organism evidence="2">
    <name type="scientific">marine metagenome</name>
    <dbReference type="NCBI Taxonomy" id="408172"/>
    <lineage>
        <taxon>unclassified sequences</taxon>
        <taxon>metagenomes</taxon>
        <taxon>ecological metagenomes</taxon>
    </lineage>
</organism>
<dbReference type="Pfam" id="PF00903">
    <property type="entry name" value="Glyoxalase"/>
    <property type="match status" value="1"/>
</dbReference>